<dbReference type="FunFam" id="1.10.10.60:FF:000141">
    <property type="entry name" value="TetR family transcriptional regulator"/>
    <property type="match status" value="1"/>
</dbReference>
<dbReference type="Pfam" id="PF00440">
    <property type="entry name" value="TetR_N"/>
    <property type="match status" value="1"/>
</dbReference>
<dbReference type="InterPro" id="IPR023772">
    <property type="entry name" value="DNA-bd_HTH_TetR-type_CS"/>
</dbReference>
<evidence type="ECO:0000256" key="2">
    <source>
        <dbReference type="ARBA" id="ARBA00023125"/>
    </source>
</evidence>
<comment type="caution">
    <text evidence="6">The sequence shown here is derived from an EMBL/GenBank/DDBJ whole genome shotgun (WGS) entry which is preliminary data.</text>
</comment>
<evidence type="ECO:0000259" key="5">
    <source>
        <dbReference type="PROSITE" id="PS50977"/>
    </source>
</evidence>
<keyword evidence="2 4" id="KW-0238">DNA-binding</keyword>
<keyword evidence="7" id="KW-1185">Reference proteome</keyword>
<feature type="DNA-binding region" description="H-T-H motif" evidence="4">
    <location>
        <begin position="31"/>
        <end position="50"/>
    </location>
</feature>
<organism evidence="6 7">
    <name type="scientific">Thiogranum longum</name>
    <dbReference type="NCBI Taxonomy" id="1537524"/>
    <lineage>
        <taxon>Bacteria</taxon>
        <taxon>Pseudomonadati</taxon>
        <taxon>Pseudomonadota</taxon>
        <taxon>Gammaproteobacteria</taxon>
        <taxon>Chromatiales</taxon>
        <taxon>Ectothiorhodospiraceae</taxon>
        <taxon>Thiogranum</taxon>
    </lineage>
</organism>
<dbReference type="PANTHER" id="PTHR30055:SF226">
    <property type="entry name" value="HTH-TYPE TRANSCRIPTIONAL REGULATOR PKSA"/>
    <property type="match status" value="1"/>
</dbReference>
<dbReference type="InterPro" id="IPR050109">
    <property type="entry name" value="HTH-type_TetR-like_transc_reg"/>
</dbReference>
<gene>
    <name evidence="6" type="ORF">DFR30_1177</name>
</gene>
<dbReference type="PROSITE" id="PS50977">
    <property type="entry name" value="HTH_TETR_2"/>
    <property type="match status" value="1"/>
</dbReference>
<dbReference type="Pfam" id="PF14246">
    <property type="entry name" value="TetR_C_7"/>
    <property type="match status" value="1"/>
</dbReference>
<dbReference type="PRINTS" id="PR00455">
    <property type="entry name" value="HTHTETR"/>
</dbReference>
<dbReference type="AlphaFoldDB" id="A0A4R1HBL8"/>
<dbReference type="GO" id="GO:0003700">
    <property type="term" value="F:DNA-binding transcription factor activity"/>
    <property type="evidence" value="ECO:0007669"/>
    <property type="project" value="TreeGrafter"/>
</dbReference>
<sequence length="204" mass="23730">MTKRLKASERKAAILAVAKVLFSDKGYHGVSVDEIARRVGVSPAILYRHFPSKESLYEEVLNQTACKRESYVEAVVQSDGSFSEVLRMITRRYVESVSRDPDYLRMELQSALEGSVATRQFFEHRWRPFTDYIEVTIRELQPTGKVQHTDGRIAALMFQGMLREALYAKCIFHTPRYQELDLNELTDYLVTLFFRAIGYREWSE</sequence>
<dbReference type="GO" id="GO:0000976">
    <property type="term" value="F:transcription cis-regulatory region binding"/>
    <property type="evidence" value="ECO:0007669"/>
    <property type="project" value="TreeGrafter"/>
</dbReference>
<dbReference type="InterPro" id="IPR001647">
    <property type="entry name" value="HTH_TetR"/>
</dbReference>
<dbReference type="PROSITE" id="PS01081">
    <property type="entry name" value="HTH_TETR_1"/>
    <property type="match status" value="1"/>
</dbReference>
<dbReference type="Proteomes" id="UP000295707">
    <property type="component" value="Unassembled WGS sequence"/>
</dbReference>
<evidence type="ECO:0000256" key="3">
    <source>
        <dbReference type="ARBA" id="ARBA00023163"/>
    </source>
</evidence>
<feature type="domain" description="HTH tetR-type" evidence="5">
    <location>
        <begin position="8"/>
        <end position="68"/>
    </location>
</feature>
<evidence type="ECO:0000313" key="7">
    <source>
        <dbReference type="Proteomes" id="UP000295707"/>
    </source>
</evidence>
<dbReference type="RefSeq" id="WP_165869107.1">
    <property type="nucleotide sequence ID" value="NZ_SMFX01000001.1"/>
</dbReference>
<dbReference type="InterPro" id="IPR039536">
    <property type="entry name" value="TetR_C_Proteobacteria"/>
</dbReference>
<name>A0A4R1HBL8_9GAMM</name>
<proteinExistence type="predicted"/>
<dbReference type="SUPFAM" id="SSF48498">
    <property type="entry name" value="Tetracyclin repressor-like, C-terminal domain"/>
    <property type="match status" value="1"/>
</dbReference>
<dbReference type="EMBL" id="SMFX01000001">
    <property type="protein sequence ID" value="TCK17923.1"/>
    <property type="molecule type" value="Genomic_DNA"/>
</dbReference>
<dbReference type="Gene3D" id="1.10.10.60">
    <property type="entry name" value="Homeodomain-like"/>
    <property type="match status" value="1"/>
</dbReference>
<evidence type="ECO:0000313" key="6">
    <source>
        <dbReference type="EMBL" id="TCK17923.1"/>
    </source>
</evidence>
<dbReference type="Gene3D" id="1.10.357.10">
    <property type="entry name" value="Tetracycline Repressor, domain 2"/>
    <property type="match status" value="1"/>
</dbReference>
<dbReference type="PANTHER" id="PTHR30055">
    <property type="entry name" value="HTH-TYPE TRANSCRIPTIONAL REGULATOR RUTR"/>
    <property type="match status" value="1"/>
</dbReference>
<evidence type="ECO:0000256" key="4">
    <source>
        <dbReference type="PROSITE-ProRule" id="PRU00335"/>
    </source>
</evidence>
<keyword evidence="1" id="KW-0805">Transcription regulation</keyword>
<dbReference type="InterPro" id="IPR009057">
    <property type="entry name" value="Homeodomain-like_sf"/>
</dbReference>
<protein>
    <submittedName>
        <fullName evidence="6">TetR family transcriptional regulator</fullName>
    </submittedName>
</protein>
<dbReference type="InterPro" id="IPR036271">
    <property type="entry name" value="Tet_transcr_reg_TetR-rel_C_sf"/>
</dbReference>
<reference evidence="6 7" key="1">
    <citation type="submission" date="2019-03" db="EMBL/GenBank/DDBJ databases">
        <title>Genomic Encyclopedia of Type Strains, Phase IV (KMG-IV): sequencing the most valuable type-strain genomes for metagenomic binning, comparative biology and taxonomic classification.</title>
        <authorList>
            <person name="Goeker M."/>
        </authorList>
    </citation>
    <scope>NUCLEOTIDE SEQUENCE [LARGE SCALE GENOMIC DNA]</scope>
    <source>
        <strain evidence="6 7">DSM 19610</strain>
    </source>
</reference>
<keyword evidence="3" id="KW-0804">Transcription</keyword>
<dbReference type="SUPFAM" id="SSF46689">
    <property type="entry name" value="Homeodomain-like"/>
    <property type="match status" value="1"/>
</dbReference>
<evidence type="ECO:0000256" key="1">
    <source>
        <dbReference type="ARBA" id="ARBA00023015"/>
    </source>
</evidence>
<accession>A0A4R1HBL8</accession>